<dbReference type="Proteomes" id="UP001293254">
    <property type="component" value="Unassembled WGS sequence"/>
</dbReference>
<dbReference type="AlphaFoldDB" id="A0AAE1YYB5"/>
<keyword evidence="3" id="KW-1185">Reference proteome</keyword>
<dbReference type="InterPro" id="IPR012337">
    <property type="entry name" value="RNaseH-like_sf"/>
</dbReference>
<evidence type="ECO:0000259" key="1">
    <source>
        <dbReference type="Pfam" id="PF13456"/>
    </source>
</evidence>
<gene>
    <name evidence="2" type="ORF">Salat_0185000</name>
</gene>
<dbReference type="Gene3D" id="3.30.420.10">
    <property type="entry name" value="Ribonuclease H-like superfamily/Ribonuclease H"/>
    <property type="match status" value="1"/>
</dbReference>
<feature type="domain" description="RNase H type-1" evidence="1">
    <location>
        <begin position="52"/>
        <end position="173"/>
    </location>
</feature>
<sequence>MQKEFLLPIQVTYFAKQYLSAFQCQNKDSALRPPVLHSPRWCCPAWDTVKINSDGAIFGGGQELGLSVIAHDGRGICFAWASKRIPRRADGELFETQEAQQASEMALKYGWQSVILESDCANLISKLQASTSDFSVVVPIVADILDLACTFVSCKFSLIKRNGNVVAHHLAKSTVSLLEGSSNLPPDGACLAIAGISNS</sequence>
<reference evidence="2" key="1">
    <citation type="submission" date="2020-06" db="EMBL/GenBank/DDBJ databases">
        <authorList>
            <person name="Li T."/>
            <person name="Hu X."/>
            <person name="Zhang T."/>
            <person name="Song X."/>
            <person name="Zhang H."/>
            <person name="Dai N."/>
            <person name="Sheng W."/>
            <person name="Hou X."/>
            <person name="Wei L."/>
        </authorList>
    </citation>
    <scope>NUCLEOTIDE SEQUENCE</scope>
    <source>
        <strain evidence="2">3651</strain>
        <tissue evidence="2">Leaf</tissue>
    </source>
</reference>
<evidence type="ECO:0000313" key="2">
    <source>
        <dbReference type="EMBL" id="KAK4438507.1"/>
    </source>
</evidence>
<name>A0AAE1YYB5_9LAMI</name>
<dbReference type="InterPro" id="IPR052929">
    <property type="entry name" value="RNase_H-like_EbsB-rel"/>
</dbReference>
<dbReference type="InterPro" id="IPR044730">
    <property type="entry name" value="RNase_H-like_dom_plant"/>
</dbReference>
<evidence type="ECO:0000313" key="3">
    <source>
        <dbReference type="Proteomes" id="UP001293254"/>
    </source>
</evidence>
<dbReference type="PANTHER" id="PTHR47074">
    <property type="entry name" value="BNAC02G40300D PROTEIN"/>
    <property type="match status" value="1"/>
</dbReference>
<organism evidence="2 3">
    <name type="scientific">Sesamum alatum</name>
    <dbReference type="NCBI Taxonomy" id="300844"/>
    <lineage>
        <taxon>Eukaryota</taxon>
        <taxon>Viridiplantae</taxon>
        <taxon>Streptophyta</taxon>
        <taxon>Embryophyta</taxon>
        <taxon>Tracheophyta</taxon>
        <taxon>Spermatophyta</taxon>
        <taxon>Magnoliopsida</taxon>
        <taxon>eudicotyledons</taxon>
        <taxon>Gunneridae</taxon>
        <taxon>Pentapetalae</taxon>
        <taxon>asterids</taxon>
        <taxon>lamiids</taxon>
        <taxon>Lamiales</taxon>
        <taxon>Pedaliaceae</taxon>
        <taxon>Sesamum</taxon>
    </lineage>
</organism>
<dbReference type="PANTHER" id="PTHR47074:SF21">
    <property type="entry name" value="RNASE H TYPE-1 DOMAIN-CONTAINING PROTEIN"/>
    <property type="match status" value="1"/>
</dbReference>
<reference evidence="2" key="2">
    <citation type="journal article" date="2024" name="Plant">
        <title>Genomic evolution and insights into agronomic trait innovations of Sesamum species.</title>
        <authorList>
            <person name="Miao H."/>
            <person name="Wang L."/>
            <person name="Qu L."/>
            <person name="Liu H."/>
            <person name="Sun Y."/>
            <person name="Le M."/>
            <person name="Wang Q."/>
            <person name="Wei S."/>
            <person name="Zheng Y."/>
            <person name="Lin W."/>
            <person name="Duan Y."/>
            <person name="Cao H."/>
            <person name="Xiong S."/>
            <person name="Wang X."/>
            <person name="Wei L."/>
            <person name="Li C."/>
            <person name="Ma Q."/>
            <person name="Ju M."/>
            <person name="Zhao R."/>
            <person name="Li G."/>
            <person name="Mu C."/>
            <person name="Tian Q."/>
            <person name="Mei H."/>
            <person name="Zhang T."/>
            <person name="Gao T."/>
            <person name="Zhang H."/>
        </authorList>
    </citation>
    <scope>NUCLEOTIDE SEQUENCE</scope>
    <source>
        <strain evidence="2">3651</strain>
    </source>
</reference>
<dbReference type="GO" id="GO:0003676">
    <property type="term" value="F:nucleic acid binding"/>
    <property type="evidence" value="ECO:0007669"/>
    <property type="project" value="InterPro"/>
</dbReference>
<dbReference type="Pfam" id="PF13456">
    <property type="entry name" value="RVT_3"/>
    <property type="match status" value="1"/>
</dbReference>
<accession>A0AAE1YYB5</accession>
<dbReference type="InterPro" id="IPR002156">
    <property type="entry name" value="RNaseH_domain"/>
</dbReference>
<dbReference type="InterPro" id="IPR036397">
    <property type="entry name" value="RNaseH_sf"/>
</dbReference>
<proteinExistence type="predicted"/>
<dbReference type="GO" id="GO:0004523">
    <property type="term" value="F:RNA-DNA hybrid ribonuclease activity"/>
    <property type="evidence" value="ECO:0007669"/>
    <property type="project" value="InterPro"/>
</dbReference>
<comment type="caution">
    <text evidence="2">The sequence shown here is derived from an EMBL/GenBank/DDBJ whole genome shotgun (WGS) entry which is preliminary data.</text>
</comment>
<dbReference type="SUPFAM" id="SSF53098">
    <property type="entry name" value="Ribonuclease H-like"/>
    <property type="match status" value="1"/>
</dbReference>
<protein>
    <recommendedName>
        <fullName evidence="1">RNase H type-1 domain-containing protein</fullName>
    </recommendedName>
</protein>
<dbReference type="CDD" id="cd06222">
    <property type="entry name" value="RNase_H_like"/>
    <property type="match status" value="1"/>
</dbReference>
<dbReference type="EMBL" id="JACGWO010000001">
    <property type="protein sequence ID" value="KAK4438507.1"/>
    <property type="molecule type" value="Genomic_DNA"/>
</dbReference>